<organism evidence="2 3">
    <name type="scientific">Exophiala viscosa</name>
    <dbReference type="NCBI Taxonomy" id="2486360"/>
    <lineage>
        <taxon>Eukaryota</taxon>
        <taxon>Fungi</taxon>
        <taxon>Dikarya</taxon>
        <taxon>Ascomycota</taxon>
        <taxon>Pezizomycotina</taxon>
        <taxon>Eurotiomycetes</taxon>
        <taxon>Chaetothyriomycetidae</taxon>
        <taxon>Chaetothyriales</taxon>
        <taxon>Herpotrichiellaceae</taxon>
        <taxon>Exophiala</taxon>
    </lineage>
</organism>
<evidence type="ECO:0000313" key="2">
    <source>
        <dbReference type="EMBL" id="KAI1615102.1"/>
    </source>
</evidence>
<gene>
    <name evidence="2" type="ORF">EDD36DRAFT_494044</name>
</gene>
<feature type="region of interest" description="Disordered" evidence="1">
    <location>
        <begin position="38"/>
        <end position="66"/>
    </location>
</feature>
<proteinExistence type="predicted"/>
<name>A0AAN6E0Q5_9EURO</name>
<feature type="compositionally biased region" description="Acidic residues" evidence="1">
    <location>
        <begin position="124"/>
        <end position="133"/>
    </location>
</feature>
<accession>A0AAN6E0Q5</accession>
<dbReference type="EMBL" id="MU404352">
    <property type="protein sequence ID" value="KAI1615102.1"/>
    <property type="molecule type" value="Genomic_DNA"/>
</dbReference>
<reference evidence="2" key="1">
    <citation type="journal article" date="2022" name="bioRxiv">
        <title>Deciphering the potential niche of two novel black yeast fungi from a biological soil crust based on their genomes, phenotypes, and melanin regulation.</title>
        <authorList>
            <consortium name="DOE Joint Genome Institute"/>
            <person name="Carr E.C."/>
            <person name="Barton Q."/>
            <person name="Grambo S."/>
            <person name="Sullivan M."/>
            <person name="Renfro C.M."/>
            <person name="Kuo A."/>
            <person name="Pangilinan J."/>
            <person name="Lipzen A."/>
            <person name="Keymanesh K."/>
            <person name="Savage E."/>
            <person name="Barry K."/>
            <person name="Grigoriev I.V."/>
            <person name="Riekhof W.R."/>
            <person name="Harris S.S."/>
        </authorList>
    </citation>
    <scope>NUCLEOTIDE SEQUENCE</scope>
    <source>
        <strain evidence="2">JF 03-4F</strain>
    </source>
</reference>
<feature type="region of interest" description="Disordered" evidence="1">
    <location>
        <begin position="107"/>
        <end position="135"/>
    </location>
</feature>
<dbReference type="Pfam" id="PF09724">
    <property type="entry name" value="Dcc1"/>
    <property type="match status" value="1"/>
</dbReference>
<dbReference type="GO" id="GO:0007064">
    <property type="term" value="P:mitotic sister chromatid cohesion"/>
    <property type="evidence" value="ECO:0007669"/>
    <property type="project" value="InterPro"/>
</dbReference>
<keyword evidence="3" id="KW-1185">Reference proteome</keyword>
<evidence type="ECO:0000256" key="1">
    <source>
        <dbReference type="SAM" id="MobiDB-lite"/>
    </source>
</evidence>
<dbReference type="InterPro" id="IPR019128">
    <property type="entry name" value="Dcc1"/>
</dbReference>
<dbReference type="AlphaFoldDB" id="A0AAN6E0Q5"/>
<feature type="compositionally biased region" description="Low complexity" evidence="1">
    <location>
        <begin position="51"/>
        <end position="64"/>
    </location>
</feature>
<evidence type="ECO:0000313" key="3">
    <source>
        <dbReference type="Proteomes" id="UP001203852"/>
    </source>
</evidence>
<sequence length="474" mass="51746">MSTQNSGFPHVHFSTTYPQQSFRLLELPPEVVSLIESQDKKTTSARLTFKSAPAPSSKRPPIASNGYQEDVGQGYLHLCSDEKVWAVKQVSTSNSVYVTLTDRRPAKRRRIEDEQTNGASPMSNDDEESCTDDVEGRAGVSTIAQVKSILELIEVKTADGDVEGRIQDMVPSHDVDNDDEVRNDSTRIVRLRDVLDNISAPTNAILDAAKKLFMFSVPESLEAGNVLLYIPSPSLLIRAWEAFFQQCAISGVKIDSDGFDTAALQGVLDDLLASENDSTHEDGGKGSGTVIVPVVKAILRRFADPATPLPGDVNDHEIEEIFIAAPATSSWNQTETCEQVGGWLLESMKRESKSQSSAKQVQLDDFRRQWTELLPDSWAGKACDVAALVKSVDGVTLARDEQGNEVLRFTTPESLEDILGLGNGLGLGLERGRIQSTAAKAAPARNALDAAKNEKKRKWHEKFGAQRAVAAVKR</sequence>
<protein>
    <recommendedName>
        <fullName evidence="4">Sister chromatid cohesion protein Dcc1</fullName>
    </recommendedName>
</protein>
<comment type="caution">
    <text evidence="2">The sequence shown here is derived from an EMBL/GenBank/DDBJ whole genome shotgun (WGS) entry which is preliminary data.</text>
</comment>
<dbReference type="Proteomes" id="UP001203852">
    <property type="component" value="Unassembled WGS sequence"/>
</dbReference>
<evidence type="ECO:0008006" key="4">
    <source>
        <dbReference type="Google" id="ProtNLM"/>
    </source>
</evidence>
<dbReference type="GO" id="GO:0031390">
    <property type="term" value="C:Ctf18 RFC-like complex"/>
    <property type="evidence" value="ECO:0007669"/>
    <property type="project" value="InterPro"/>
</dbReference>